<keyword evidence="12" id="KW-1185">Reference proteome</keyword>
<dbReference type="InterPro" id="IPR016205">
    <property type="entry name" value="Glycerol_DH"/>
</dbReference>
<keyword evidence="3 9" id="KW-0520">NAD</keyword>
<dbReference type="Proteomes" id="UP000461443">
    <property type="component" value="Unassembled WGS sequence"/>
</dbReference>
<feature type="binding site" evidence="9">
    <location>
        <position position="131"/>
    </location>
    <ligand>
        <name>NAD(+)</name>
        <dbReference type="ChEBI" id="CHEBI:57540"/>
    </ligand>
</feature>
<feature type="binding site" evidence="8">
    <location>
        <position position="254"/>
    </location>
    <ligand>
        <name>glycerol</name>
        <dbReference type="ChEBI" id="CHEBI:17754"/>
    </ligand>
</feature>
<comment type="caution">
    <text evidence="11">The sequence shown here is derived from an EMBL/GenBank/DDBJ whole genome shotgun (WGS) entry which is preliminary data.</text>
</comment>
<evidence type="ECO:0000259" key="10">
    <source>
        <dbReference type="Pfam" id="PF00465"/>
    </source>
</evidence>
<keyword evidence="8" id="KW-0862">Zinc</keyword>
<reference evidence="11 12" key="2">
    <citation type="submission" date="2020-02" db="EMBL/GenBank/DDBJ databases">
        <title>The new genus of Enterobacteriales.</title>
        <authorList>
            <person name="Kim I.S."/>
        </authorList>
    </citation>
    <scope>NUCLEOTIDE SEQUENCE [LARGE SCALE GENOMIC DNA]</scope>
    <source>
        <strain evidence="11 12">SAP-6</strain>
    </source>
</reference>
<evidence type="ECO:0000256" key="7">
    <source>
        <dbReference type="ARBA" id="ARBA00049006"/>
    </source>
</evidence>
<organism evidence="11 12">
    <name type="scientific">Acerihabitans arboris</name>
    <dbReference type="NCBI Taxonomy" id="2691583"/>
    <lineage>
        <taxon>Bacteria</taxon>
        <taxon>Pseudomonadati</taxon>
        <taxon>Pseudomonadota</taxon>
        <taxon>Gammaproteobacteria</taxon>
        <taxon>Enterobacterales</taxon>
        <taxon>Pectobacteriaceae</taxon>
        <taxon>Acerihabitans</taxon>
    </lineage>
</organism>
<dbReference type="CDD" id="cd08550">
    <property type="entry name" value="GlyDH-like"/>
    <property type="match status" value="1"/>
</dbReference>
<dbReference type="PANTHER" id="PTHR43616:SF5">
    <property type="entry name" value="GLYCEROL DEHYDROGENASE 1"/>
    <property type="match status" value="1"/>
</dbReference>
<feature type="domain" description="Alcohol dehydrogenase iron-type/glycerol dehydrogenase GldA" evidence="10">
    <location>
        <begin position="7"/>
        <end position="153"/>
    </location>
</feature>
<evidence type="ECO:0000256" key="3">
    <source>
        <dbReference type="ARBA" id="ARBA00023027"/>
    </source>
</evidence>
<dbReference type="GO" id="GO:0008888">
    <property type="term" value="F:glycerol dehydrogenase (NAD+) activity"/>
    <property type="evidence" value="ECO:0007669"/>
    <property type="project" value="UniProtKB-EC"/>
</dbReference>
<dbReference type="EC" id="1.1.1.6" evidence="5"/>
<dbReference type="EMBL" id="WUBS01000001">
    <property type="protein sequence ID" value="NDL61488.1"/>
    <property type="molecule type" value="Genomic_DNA"/>
</dbReference>
<comment type="catalytic activity">
    <reaction evidence="7">
        <text>glycerol + NAD(+) = dihydroxyacetone + NADH + H(+)</text>
        <dbReference type="Rhea" id="RHEA:13769"/>
        <dbReference type="ChEBI" id="CHEBI:15378"/>
        <dbReference type="ChEBI" id="CHEBI:16016"/>
        <dbReference type="ChEBI" id="CHEBI:17754"/>
        <dbReference type="ChEBI" id="CHEBI:57540"/>
        <dbReference type="ChEBI" id="CHEBI:57945"/>
        <dbReference type="EC" id="1.1.1.6"/>
    </reaction>
</comment>
<evidence type="ECO:0000256" key="5">
    <source>
        <dbReference type="ARBA" id="ARBA00039147"/>
    </source>
</evidence>
<accession>A0A845SFK8</accession>
<gene>
    <name evidence="11" type="ORF">GRH90_01735</name>
</gene>
<reference evidence="11 12" key="1">
    <citation type="submission" date="2019-12" db="EMBL/GenBank/DDBJ databases">
        <authorList>
            <person name="Lee S.D."/>
        </authorList>
    </citation>
    <scope>NUCLEOTIDE SEQUENCE [LARGE SCALE GENOMIC DNA]</scope>
    <source>
        <strain evidence="11 12">SAP-6</strain>
    </source>
</reference>
<name>A0A845SFK8_9GAMM</name>
<feature type="binding site" evidence="9">
    <location>
        <begin position="93"/>
        <end position="97"/>
    </location>
    <ligand>
        <name>NAD(+)</name>
        <dbReference type="ChEBI" id="CHEBI:57540"/>
    </ligand>
</feature>
<dbReference type="Gene3D" id="3.40.50.1970">
    <property type="match status" value="1"/>
</dbReference>
<dbReference type="InterPro" id="IPR001670">
    <property type="entry name" value="ADH_Fe/GldA"/>
</dbReference>
<dbReference type="SUPFAM" id="SSF56796">
    <property type="entry name" value="Dehydroquinate synthase-like"/>
    <property type="match status" value="1"/>
</dbReference>
<comment type="cofactor">
    <cofactor evidence="8">
        <name>Zn(2+)</name>
        <dbReference type="ChEBI" id="CHEBI:29105"/>
    </cofactor>
    <text evidence="8">Binds 1 zinc ion per subunit.</text>
</comment>
<dbReference type="AlphaFoldDB" id="A0A845SFK8"/>
<evidence type="ECO:0000256" key="9">
    <source>
        <dbReference type="PIRSR" id="PIRSR000112-3"/>
    </source>
</evidence>
<evidence type="ECO:0000313" key="12">
    <source>
        <dbReference type="Proteomes" id="UP000461443"/>
    </source>
</evidence>
<evidence type="ECO:0000256" key="1">
    <source>
        <dbReference type="ARBA" id="ARBA00022723"/>
    </source>
</evidence>
<proteinExistence type="predicted"/>
<dbReference type="Pfam" id="PF00465">
    <property type="entry name" value="Fe-ADH"/>
    <property type="match status" value="1"/>
</dbReference>
<dbReference type="PIRSF" id="PIRSF000112">
    <property type="entry name" value="Glycerol_dehydrogenase"/>
    <property type="match status" value="1"/>
</dbReference>
<feature type="binding site" evidence="9">
    <location>
        <position position="125"/>
    </location>
    <ligand>
        <name>NAD(+)</name>
        <dbReference type="ChEBI" id="CHEBI:57540"/>
    </ligand>
</feature>
<evidence type="ECO:0000256" key="6">
    <source>
        <dbReference type="ARBA" id="ARBA00040132"/>
    </source>
</evidence>
<dbReference type="GO" id="GO:0046872">
    <property type="term" value="F:metal ion binding"/>
    <property type="evidence" value="ECO:0007669"/>
    <property type="project" value="UniProtKB-KW"/>
</dbReference>
<keyword evidence="1 8" id="KW-0479">Metal-binding</keyword>
<dbReference type="PANTHER" id="PTHR43616">
    <property type="entry name" value="GLYCEROL DEHYDROGENASE"/>
    <property type="match status" value="1"/>
</dbReference>
<evidence type="ECO:0000256" key="4">
    <source>
        <dbReference type="ARBA" id="ARBA00037918"/>
    </source>
</evidence>
<dbReference type="RefSeq" id="WP_162364158.1">
    <property type="nucleotide sequence ID" value="NZ_WUBS01000001.1"/>
</dbReference>
<evidence type="ECO:0000256" key="8">
    <source>
        <dbReference type="PIRSR" id="PIRSR000112-1"/>
    </source>
</evidence>
<keyword evidence="2" id="KW-0560">Oxidoreductase</keyword>
<evidence type="ECO:0000256" key="2">
    <source>
        <dbReference type="ARBA" id="ARBA00023002"/>
    </source>
</evidence>
<sequence length="358" mass="38076">MLAIKSPQTYYSRPGLCADAGGLIAPFADRIAILTSPRAWEAVASQVAASLEAADIAYDVSYLQGECTRATVAEHQARLARQSSAFVLGIGGGRVLDCAKAVADGLEGGNVATMPTIAATCAAWSPISIMYDEHGGHEGTLALKRMPALVLVDSEVIARSDVRYLKAGIVDALAKWYEFQPYLVKNGDSLALSFKIHAAAFAREIFNAWGEQALADNARQRVTPALQKVIDANIAGAGLANSMRDDNPSPGVAHAIHNRMTHLPELHGRLHGEKVGFGLLVQSLLAQGNDRPEAELLAQLRRYDAPLHLSPLGDRLAEAARYIAASFKFPSASAALLPFSLAPAAIERAVMIAADQTF</sequence>
<feature type="binding site" evidence="8">
    <location>
        <position position="271"/>
    </location>
    <ligand>
        <name>glycerol</name>
        <dbReference type="ChEBI" id="CHEBI:17754"/>
    </ligand>
</feature>
<protein>
    <recommendedName>
        <fullName evidence="6">Glycerol dehydrogenase</fullName>
        <ecNumber evidence="5">1.1.1.6</ecNumber>
    </recommendedName>
</protein>
<evidence type="ECO:0000313" key="11">
    <source>
        <dbReference type="EMBL" id="NDL61488.1"/>
    </source>
</evidence>
<feature type="binding site" evidence="8">
    <location>
        <position position="171"/>
    </location>
    <ligand>
        <name>glycerol</name>
        <dbReference type="ChEBI" id="CHEBI:17754"/>
    </ligand>
</feature>
<dbReference type="Gene3D" id="1.20.1090.10">
    <property type="entry name" value="Dehydroquinate synthase-like - alpha domain"/>
    <property type="match status" value="1"/>
</dbReference>
<comment type="pathway">
    <text evidence="4">Polyol metabolism; glycerol fermentation; glycerone phosphate from glycerol (oxidative route): step 1/2.</text>
</comment>